<dbReference type="EMBL" id="BNJK01000001">
    <property type="protein sequence ID" value="GHO96564.1"/>
    <property type="molecule type" value="Genomic_DNA"/>
</dbReference>
<evidence type="ECO:0000313" key="3">
    <source>
        <dbReference type="Proteomes" id="UP000597444"/>
    </source>
</evidence>
<dbReference type="Proteomes" id="UP000597444">
    <property type="component" value="Unassembled WGS sequence"/>
</dbReference>
<reference evidence="2" key="1">
    <citation type="submission" date="2020-10" db="EMBL/GenBank/DDBJ databases">
        <title>Taxonomic study of unclassified bacteria belonging to the class Ktedonobacteria.</title>
        <authorList>
            <person name="Yabe S."/>
            <person name="Wang C.M."/>
            <person name="Zheng Y."/>
            <person name="Sakai Y."/>
            <person name="Cavaletti L."/>
            <person name="Monciardini P."/>
            <person name="Donadio S."/>
        </authorList>
    </citation>
    <scope>NUCLEOTIDE SEQUENCE</scope>
    <source>
        <strain evidence="2">ID150040</strain>
    </source>
</reference>
<dbReference type="SUPFAM" id="SSF46689">
    <property type="entry name" value="Homeodomain-like"/>
    <property type="match status" value="1"/>
</dbReference>
<keyword evidence="3" id="KW-1185">Reference proteome</keyword>
<protein>
    <recommendedName>
        <fullName evidence="4">Helix-turn-helix domain-containing protein</fullName>
    </recommendedName>
</protein>
<evidence type="ECO:0000313" key="2">
    <source>
        <dbReference type="EMBL" id="GHO96564.1"/>
    </source>
</evidence>
<evidence type="ECO:0008006" key="4">
    <source>
        <dbReference type="Google" id="ProtNLM"/>
    </source>
</evidence>
<gene>
    <name evidence="2" type="ORF">KSF_066120</name>
</gene>
<proteinExistence type="predicted"/>
<evidence type="ECO:0000256" key="1">
    <source>
        <dbReference type="SAM" id="MobiDB-lite"/>
    </source>
</evidence>
<dbReference type="InterPro" id="IPR009057">
    <property type="entry name" value="Homeodomain-like_sf"/>
</dbReference>
<dbReference type="RefSeq" id="WP_236065036.1">
    <property type="nucleotide sequence ID" value="NZ_BNJK01000001.1"/>
</dbReference>
<dbReference type="AlphaFoldDB" id="A0A8J3N2Y5"/>
<name>A0A8J3N2Y5_9CHLR</name>
<sequence length="193" mass="21783">MPHRRAIPLNVSEQQQDTLQRLVYRETSPQRLVRRGKIILIAATGASNTQITQDLHVDHETVRLWRERWRTAESRLQAIEATGKQKPLSQAIEVLLTDEQRPGAPSLFTFEQFMQVMALACQKPISVDVPVSTWTPRELADEAIKRGIVKTISPRTVERFLKGERFTAPSQALLADSASRRSSRIGQADPHGV</sequence>
<comment type="caution">
    <text evidence="2">The sequence shown here is derived from an EMBL/GenBank/DDBJ whole genome shotgun (WGS) entry which is preliminary data.</text>
</comment>
<feature type="region of interest" description="Disordered" evidence="1">
    <location>
        <begin position="173"/>
        <end position="193"/>
    </location>
</feature>
<dbReference type="Pfam" id="PF13565">
    <property type="entry name" value="HTH_32"/>
    <property type="match status" value="1"/>
</dbReference>
<accession>A0A8J3N2Y5</accession>
<organism evidence="2 3">
    <name type="scientific">Reticulibacter mediterranei</name>
    <dbReference type="NCBI Taxonomy" id="2778369"/>
    <lineage>
        <taxon>Bacteria</taxon>
        <taxon>Bacillati</taxon>
        <taxon>Chloroflexota</taxon>
        <taxon>Ktedonobacteria</taxon>
        <taxon>Ktedonobacterales</taxon>
        <taxon>Reticulibacteraceae</taxon>
        <taxon>Reticulibacter</taxon>
    </lineage>
</organism>